<dbReference type="CDD" id="cd19757">
    <property type="entry name" value="Bbox1"/>
    <property type="match status" value="1"/>
</dbReference>
<reference evidence="1" key="1">
    <citation type="submission" date="2022-11" db="EMBL/GenBank/DDBJ databases">
        <title>Centuries of genome instability and evolution in soft-shell clam transmissible cancer (bioRxiv).</title>
        <authorList>
            <person name="Hart S.F.M."/>
            <person name="Yonemitsu M.A."/>
            <person name="Giersch R.M."/>
            <person name="Beal B.F."/>
            <person name="Arriagada G."/>
            <person name="Davis B.W."/>
            <person name="Ostrander E.A."/>
            <person name="Goff S.P."/>
            <person name="Metzger M.J."/>
        </authorList>
    </citation>
    <scope>NUCLEOTIDE SEQUENCE</scope>
    <source>
        <strain evidence="1">MELC-2E11</strain>
        <tissue evidence="1">Siphon/mantle</tissue>
    </source>
</reference>
<gene>
    <name evidence="1" type="ORF">MAR_018785</name>
</gene>
<name>A0ABY7EFP2_MYAAR</name>
<protein>
    <recommendedName>
        <fullName evidence="3">B box-type domain-containing protein</fullName>
    </recommendedName>
</protein>
<dbReference type="EMBL" id="CP111017">
    <property type="protein sequence ID" value="WAR08827.1"/>
    <property type="molecule type" value="Genomic_DNA"/>
</dbReference>
<dbReference type="Gene3D" id="2.120.10.30">
    <property type="entry name" value="TolB, C-terminal domain"/>
    <property type="match status" value="1"/>
</dbReference>
<evidence type="ECO:0000313" key="1">
    <source>
        <dbReference type="EMBL" id="WAR08827.1"/>
    </source>
</evidence>
<accession>A0ABY7EFP2</accession>
<organism evidence="1 2">
    <name type="scientific">Mya arenaria</name>
    <name type="common">Soft-shell clam</name>
    <dbReference type="NCBI Taxonomy" id="6604"/>
    <lineage>
        <taxon>Eukaryota</taxon>
        <taxon>Metazoa</taxon>
        <taxon>Spiralia</taxon>
        <taxon>Lophotrochozoa</taxon>
        <taxon>Mollusca</taxon>
        <taxon>Bivalvia</taxon>
        <taxon>Autobranchia</taxon>
        <taxon>Heteroconchia</taxon>
        <taxon>Euheterodonta</taxon>
        <taxon>Imparidentia</taxon>
        <taxon>Neoheterodontei</taxon>
        <taxon>Myida</taxon>
        <taxon>Myoidea</taxon>
        <taxon>Myidae</taxon>
        <taxon>Mya</taxon>
    </lineage>
</organism>
<evidence type="ECO:0008006" key="3">
    <source>
        <dbReference type="Google" id="ProtNLM"/>
    </source>
</evidence>
<dbReference type="Proteomes" id="UP001164746">
    <property type="component" value="Chromosome 6"/>
</dbReference>
<dbReference type="InterPro" id="IPR011042">
    <property type="entry name" value="6-blade_b-propeller_TolB-like"/>
</dbReference>
<sequence>MADRLSDVDRFNNFLQTLMRCCVKVMRKLLSKLVQTLGYPYVDRFLSKEKTHIQRMSYASSPNIQAILFPDTPTDIEQWDFSLLNCILNLIQRKIIIQEFGNPIDPVLEKNKAQVTSTPKGRAYETTLYPTLGRPTDTNKWSMPVCSCLLSVLSPKPQTLLVTIMESLDDIRELRNRLCHPKNPAMTSSDYERQMPVLRTFIDEALAYLGDDAVESEVKTEMCDIENGKMKTFLLIDQSHLQQSYDNDRDIIQRLDNIEKAVKDMPSQEGRRVLGVRRKCIEVQIGFDNVVCMWSFIKDFLNGRLESAFEPMQTLLRRQEGFEKLELTVNVPDIFSVLMQIGEAVEMDIGSVITQTGPIKPDGPEETVVEETDRLVVAKSKTFSEGFSFDEFGKRVMTSTSQEYEKAVEKITIDGPVQQVKPLQMEGSKQPVEECMIDESSGHSLTASEYEKSMAYFSTDMSEINKELVSRFCEPCLQDKIKNQCVVKCKECDEFLCSDCARVHGNMKMTKNHILIAKQSDDLGSLSFIPAPTQDLTRLTFTQAPAISVKSPSDPKDCILTSMLLLPENRLLLTDLGNHKVKLLDLQTNILVSQVSVMPGAPLDMCLLPVDRVAVSLDDGSIRFLKTRELLSLGDSIKVDIDCRGIGYYNDRLIASFSSGKVKMMDMAGEVITMIYRDDSGKPVFSNPRYLIVVLHEYQKAAIYVSDCGKHNITKLDMDLNILQIFHDPALRGPQCITAVGNQLLICGRNSDNIISLELSSDQMTQLLGQKEDIHRPISVCYSQQQKRLYVSDAYGLSELNRPIQVFSGNEQITDSHAS</sequence>
<keyword evidence="2" id="KW-1185">Reference proteome</keyword>
<dbReference type="SUPFAM" id="SSF75011">
    <property type="entry name" value="3-carboxy-cis,cis-mucoante lactonizing enzyme"/>
    <property type="match status" value="1"/>
</dbReference>
<proteinExistence type="predicted"/>
<evidence type="ECO:0000313" key="2">
    <source>
        <dbReference type="Proteomes" id="UP001164746"/>
    </source>
</evidence>